<comment type="caution">
    <text evidence="3">The sequence shown here is derived from an EMBL/GenBank/DDBJ whole genome shotgun (WGS) entry which is preliminary data.</text>
</comment>
<dbReference type="Pfam" id="PF13349">
    <property type="entry name" value="DUF4097"/>
    <property type="match status" value="1"/>
</dbReference>
<reference evidence="3" key="1">
    <citation type="submission" date="2022-06" db="EMBL/GenBank/DDBJ databases">
        <title>Genomic Encyclopedia of Archaeal and Bacterial Type Strains, Phase II (KMG-II): from individual species to whole genera.</title>
        <authorList>
            <person name="Goeker M."/>
        </authorList>
    </citation>
    <scope>NUCLEOTIDE SEQUENCE</scope>
    <source>
        <strain evidence="3">DSM 43935</strain>
    </source>
</reference>
<feature type="domain" description="DUF4097" evidence="2">
    <location>
        <begin position="115"/>
        <end position="281"/>
    </location>
</feature>
<dbReference type="PROSITE" id="PS51257">
    <property type="entry name" value="PROKAR_LIPOPROTEIN"/>
    <property type="match status" value="1"/>
</dbReference>
<evidence type="ECO:0000313" key="3">
    <source>
        <dbReference type="EMBL" id="MCP2166306.1"/>
    </source>
</evidence>
<sequence length="286" mass="29147">MEFRRASSTGLGVAAAAAALFSLSACGSMTGIGDTDFSDGASVSDRVSAVRLDTRSGDVRVVAREGATTRVNWTLHYFGERPEQPPFQVDNGTLVLSGCPETADRCSADYDVVVPAGTPVTGSTNSGKVSLEQVAEVELTTSSGDVTVRGVAGDVGLRTNSGAVIVSDVAGAVRLESNSGRVELSELHQGMTVRTGSGDVAASAIGGGRVDLDVRSGDATVALVDRQDVTAKVTSGDLTLTVPAGAYQVNSQTDSGDAEIGVTQDPTADHRLDLTARSGRLSVGQG</sequence>
<feature type="chain" id="PRO_5041925692" evidence="1">
    <location>
        <begin position="28"/>
        <end position="286"/>
    </location>
</feature>
<dbReference type="AlphaFoldDB" id="A0AAE3GDN9"/>
<proteinExistence type="predicted"/>
<dbReference type="EMBL" id="JAMTCK010000006">
    <property type="protein sequence ID" value="MCP2166306.1"/>
    <property type="molecule type" value="Genomic_DNA"/>
</dbReference>
<dbReference type="InterPro" id="IPR025164">
    <property type="entry name" value="Toastrack_DUF4097"/>
</dbReference>
<evidence type="ECO:0000259" key="2">
    <source>
        <dbReference type="Pfam" id="PF13349"/>
    </source>
</evidence>
<organism evidence="3 4">
    <name type="scientific">Goodfellowiella coeruleoviolacea</name>
    <dbReference type="NCBI Taxonomy" id="334858"/>
    <lineage>
        <taxon>Bacteria</taxon>
        <taxon>Bacillati</taxon>
        <taxon>Actinomycetota</taxon>
        <taxon>Actinomycetes</taxon>
        <taxon>Pseudonocardiales</taxon>
        <taxon>Pseudonocardiaceae</taxon>
        <taxon>Goodfellowiella</taxon>
    </lineage>
</organism>
<evidence type="ECO:0000313" key="4">
    <source>
        <dbReference type="Proteomes" id="UP001206128"/>
    </source>
</evidence>
<feature type="signal peptide" evidence="1">
    <location>
        <begin position="1"/>
        <end position="27"/>
    </location>
</feature>
<keyword evidence="4" id="KW-1185">Reference proteome</keyword>
<name>A0AAE3GDN9_9PSEU</name>
<accession>A0AAE3GDN9</accession>
<keyword evidence="1" id="KW-0732">Signal</keyword>
<gene>
    <name evidence="3" type="ORF">LX83_003165</name>
</gene>
<evidence type="ECO:0000256" key="1">
    <source>
        <dbReference type="SAM" id="SignalP"/>
    </source>
</evidence>
<protein>
    <submittedName>
        <fullName evidence="3">Adhesin</fullName>
    </submittedName>
</protein>
<dbReference type="Proteomes" id="UP001206128">
    <property type="component" value="Unassembled WGS sequence"/>
</dbReference>